<dbReference type="PANTHER" id="PTHR37481">
    <property type="entry name" value="LIPOPOLYSACCHARIDE EXPORT SYSTEM PROTEIN LPTC"/>
    <property type="match status" value="1"/>
</dbReference>
<dbReference type="InterPro" id="IPR026265">
    <property type="entry name" value="LptC"/>
</dbReference>
<evidence type="ECO:0000313" key="6">
    <source>
        <dbReference type="EMBL" id="MBC9812965.1"/>
    </source>
</evidence>
<keyword evidence="2" id="KW-0997">Cell inner membrane</keyword>
<name>A0A8J6PEW8_9FLAO</name>
<evidence type="ECO:0000256" key="2">
    <source>
        <dbReference type="ARBA" id="ARBA00022519"/>
    </source>
</evidence>
<evidence type="ECO:0000313" key="7">
    <source>
        <dbReference type="Proteomes" id="UP000652681"/>
    </source>
</evidence>
<keyword evidence="4" id="KW-1133">Transmembrane helix</keyword>
<evidence type="ECO:0000256" key="3">
    <source>
        <dbReference type="ARBA" id="ARBA00022692"/>
    </source>
</evidence>
<dbReference type="GO" id="GO:0005886">
    <property type="term" value="C:plasma membrane"/>
    <property type="evidence" value="ECO:0007669"/>
    <property type="project" value="InterPro"/>
</dbReference>
<dbReference type="InterPro" id="IPR052363">
    <property type="entry name" value="LPS_export_LptC"/>
</dbReference>
<dbReference type="GO" id="GO:0030288">
    <property type="term" value="C:outer membrane-bounded periplasmic space"/>
    <property type="evidence" value="ECO:0007669"/>
    <property type="project" value="TreeGrafter"/>
</dbReference>
<comment type="caution">
    <text evidence="6">The sequence shown here is derived from an EMBL/GenBank/DDBJ whole genome shotgun (WGS) entry which is preliminary data.</text>
</comment>
<gene>
    <name evidence="6" type="primary">lptC</name>
    <name evidence="6" type="ORF">H9Y05_10850</name>
</gene>
<reference evidence="6" key="1">
    <citation type="submission" date="2020-09" db="EMBL/GenBank/DDBJ databases">
        <title>Taishania pollutisoli gen. nov., sp. nov., Isolated from Tetrabromobisphenol A-Contaminated Soil.</title>
        <authorList>
            <person name="Chen Q."/>
        </authorList>
    </citation>
    <scope>NUCLEOTIDE SEQUENCE</scope>
    <source>
        <strain evidence="6">CZZ-1</strain>
    </source>
</reference>
<keyword evidence="7" id="KW-1185">Reference proteome</keyword>
<evidence type="ECO:0000256" key="1">
    <source>
        <dbReference type="ARBA" id="ARBA00022475"/>
    </source>
</evidence>
<evidence type="ECO:0000256" key="5">
    <source>
        <dbReference type="ARBA" id="ARBA00023136"/>
    </source>
</evidence>
<dbReference type="InterPro" id="IPR010664">
    <property type="entry name" value="LipoPS_assembly_LptC-rel"/>
</dbReference>
<dbReference type="PROSITE" id="PS51257">
    <property type="entry name" value="PROKAR_LIPOPROTEIN"/>
    <property type="match status" value="1"/>
</dbReference>
<dbReference type="GO" id="GO:0017089">
    <property type="term" value="F:glycolipid transfer activity"/>
    <property type="evidence" value="ECO:0007669"/>
    <property type="project" value="TreeGrafter"/>
</dbReference>
<accession>A0A8J6PEW8</accession>
<dbReference type="PANTHER" id="PTHR37481:SF1">
    <property type="entry name" value="LIPOPOLYSACCHARIDE EXPORT SYSTEM PROTEIN LPTC"/>
    <property type="match status" value="1"/>
</dbReference>
<dbReference type="NCBIfam" id="TIGR04409">
    <property type="entry name" value="LptC_YrbK"/>
    <property type="match status" value="1"/>
</dbReference>
<dbReference type="Gene3D" id="2.60.450.10">
    <property type="entry name" value="Lipopolysaccharide (LPS) transport protein A like domain"/>
    <property type="match status" value="1"/>
</dbReference>
<proteinExistence type="predicted"/>
<keyword evidence="3" id="KW-0812">Transmembrane</keyword>
<dbReference type="EMBL" id="JACVEL010000007">
    <property type="protein sequence ID" value="MBC9812965.1"/>
    <property type="molecule type" value="Genomic_DNA"/>
</dbReference>
<organism evidence="6 7">
    <name type="scientific">Taishania pollutisoli</name>
    <dbReference type="NCBI Taxonomy" id="2766479"/>
    <lineage>
        <taxon>Bacteria</taxon>
        <taxon>Pseudomonadati</taxon>
        <taxon>Bacteroidota</taxon>
        <taxon>Flavobacteriia</taxon>
        <taxon>Flavobacteriales</taxon>
        <taxon>Crocinitomicaceae</taxon>
        <taxon>Taishania</taxon>
    </lineage>
</organism>
<evidence type="ECO:0000256" key="4">
    <source>
        <dbReference type="ARBA" id="ARBA00022989"/>
    </source>
</evidence>
<dbReference type="AlphaFoldDB" id="A0A8J6PEW8"/>
<keyword evidence="1" id="KW-1003">Cell membrane</keyword>
<sequence length="182" mass="20648">MRSGSIRLWGGLLTVLVAFSCTNDLDKIKKITYDPKAPNEVSVNLNIYYADSGYAKLNIFAVHAETYSKPHTTKLKDSLKVDFYDDQGKITTTLTAKYGEVDHETGKMFVKDSVKLVNHADQRTMYTSILYWNQSDSTIYTDQNVRLISPKGKAFGTSLRAKQDFTSYKITDPRGAYEFDQK</sequence>
<dbReference type="RefSeq" id="WP_163491070.1">
    <property type="nucleotide sequence ID" value="NZ_JACVEL010000007.1"/>
</dbReference>
<dbReference type="GO" id="GO:0015221">
    <property type="term" value="F:lipopolysaccharide transmembrane transporter activity"/>
    <property type="evidence" value="ECO:0007669"/>
    <property type="project" value="InterPro"/>
</dbReference>
<dbReference type="Pfam" id="PF06835">
    <property type="entry name" value="LptC"/>
    <property type="match status" value="1"/>
</dbReference>
<protein>
    <submittedName>
        <fullName evidence="6">LPS export ABC transporter periplasmic protein LptC</fullName>
    </submittedName>
</protein>
<dbReference type="Proteomes" id="UP000652681">
    <property type="component" value="Unassembled WGS sequence"/>
</dbReference>
<keyword evidence="5" id="KW-0472">Membrane</keyword>